<reference evidence="2 3" key="1">
    <citation type="submission" date="2020-08" db="EMBL/GenBank/DDBJ databases">
        <authorList>
            <person name="Koutsovoulos G."/>
            <person name="Danchin GJ E."/>
        </authorList>
    </citation>
    <scope>NUCLEOTIDE SEQUENCE [LARGE SCALE GENOMIC DNA]</scope>
</reference>
<dbReference type="EMBL" id="CAJEWN010000189">
    <property type="protein sequence ID" value="CAD2171746.1"/>
    <property type="molecule type" value="Genomic_DNA"/>
</dbReference>
<keyword evidence="1" id="KW-0732">Signal</keyword>
<organism evidence="2 3">
    <name type="scientific">Meloidogyne enterolobii</name>
    <name type="common">Root-knot nematode worm</name>
    <name type="synonym">Meloidogyne mayaguensis</name>
    <dbReference type="NCBI Taxonomy" id="390850"/>
    <lineage>
        <taxon>Eukaryota</taxon>
        <taxon>Metazoa</taxon>
        <taxon>Ecdysozoa</taxon>
        <taxon>Nematoda</taxon>
        <taxon>Chromadorea</taxon>
        <taxon>Rhabditida</taxon>
        <taxon>Tylenchina</taxon>
        <taxon>Tylenchomorpha</taxon>
        <taxon>Tylenchoidea</taxon>
        <taxon>Meloidogynidae</taxon>
        <taxon>Meloidogyninae</taxon>
        <taxon>Meloidogyne</taxon>
    </lineage>
</organism>
<protein>
    <submittedName>
        <fullName evidence="2">Uncharacterized protein</fullName>
    </submittedName>
</protein>
<proteinExistence type="predicted"/>
<evidence type="ECO:0000256" key="1">
    <source>
        <dbReference type="SAM" id="SignalP"/>
    </source>
</evidence>
<accession>A0A6V7V9U7</accession>
<dbReference type="Proteomes" id="UP000580250">
    <property type="component" value="Unassembled WGS sequence"/>
</dbReference>
<evidence type="ECO:0000313" key="3">
    <source>
        <dbReference type="Proteomes" id="UP000580250"/>
    </source>
</evidence>
<dbReference type="AlphaFoldDB" id="A0A6V7V9U7"/>
<name>A0A6V7V9U7_MELEN</name>
<dbReference type="OrthoDB" id="5806326at2759"/>
<comment type="caution">
    <text evidence="2">The sequence shown here is derived from an EMBL/GenBank/DDBJ whole genome shotgun (WGS) entry which is preliminary data.</text>
</comment>
<feature type="signal peptide" evidence="1">
    <location>
        <begin position="1"/>
        <end position="24"/>
    </location>
</feature>
<gene>
    <name evidence="2" type="ORF">MENT_LOCUS23255</name>
</gene>
<evidence type="ECO:0000313" key="2">
    <source>
        <dbReference type="EMBL" id="CAD2171746.1"/>
    </source>
</evidence>
<sequence>MFNSIIINLSPIFLLFLILQNSDSAKQCYSGQNKRYVQKQCSSGSLDIDYVCHKYSCEEGRSPFVLRTCAPKSAVQCNAGSRICLFSKGKGKCHVCDKDFCND</sequence>
<feature type="chain" id="PRO_5028453653" evidence="1">
    <location>
        <begin position="25"/>
        <end position="103"/>
    </location>
</feature>